<name>A0A7W2AA57_9GAMM</name>
<reference evidence="2 3" key="1">
    <citation type="submission" date="2020-07" db="EMBL/GenBank/DDBJ databases">
        <title>Bacterium isolated from marien macroalgae.</title>
        <authorList>
            <person name="Zhu K."/>
            <person name="Lu D."/>
            <person name="Du Z."/>
        </authorList>
    </citation>
    <scope>NUCLEOTIDE SEQUENCE [LARGE SCALE GENOMIC DNA]</scope>
    <source>
        <strain evidence="2 3">3-1745</strain>
    </source>
</reference>
<evidence type="ECO:0000313" key="3">
    <source>
        <dbReference type="Proteomes" id="UP000538931"/>
    </source>
</evidence>
<dbReference type="Pfam" id="PF20613">
    <property type="entry name" value="HipA_2"/>
    <property type="match status" value="1"/>
</dbReference>
<protein>
    <recommendedName>
        <fullName evidence="1">HipA-like kinase domain-containing protein</fullName>
    </recommendedName>
</protein>
<comment type="caution">
    <text evidence="2">The sequence shown here is derived from an EMBL/GenBank/DDBJ whole genome shotgun (WGS) entry which is preliminary data.</text>
</comment>
<sequence length="81" mass="8889">MSRVEIIEVIRRADQGVTRPYICRGNDGNIYFVKGEGASRRSLLCEWIAGKLALLTNVPIAPFAIVDVPEELLAFSAGLDL</sequence>
<accession>A0A7W2AA57</accession>
<evidence type="ECO:0000313" key="2">
    <source>
        <dbReference type="EMBL" id="MBA4501521.1"/>
    </source>
</evidence>
<keyword evidence="3" id="KW-1185">Reference proteome</keyword>
<dbReference type="Proteomes" id="UP000538931">
    <property type="component" value="Unassembled WGS sequence"/>
</dbReference>
<dbReference type="EMBL" id="JACEMT010000036">
    <property type="protein sequence ID" value="MBA4501521.1"/>
    <property type="molecule type" value="Genomic_DNA"/>
</dbReference>
<evidence type="ECO:0000259" key="1">
    <source>
        <dbReference type="Pfam" id="PF20613"/>
    </source>
</evidence>
<dbReference type="AlphaFoldDB" id="A0A7W2AA57"/>
<organism evidence="2 3">
    <name type="scientific">Marinobacterium marinum</name>
    <dbReference type="NCBI Taxonomy" id="2756129"/>
    <lineage>
        <taxon>Bacteria</taxon>
        <taxon>Pseudomonadati</taxon>
        <taxon>Pseudomonadota</taxon>
        <taxon>Gammaproteobacteria</taxon>
        <taxon>Oceanospirillales</taxon>
        <taxon>Oceanospirillaceae</taxon>
        <taxon>Marinobacterium</taxon>
    </lineage>
</organism>
<proteinExistence type="predicted"/>
<feature type="domain" description="HipA-like kinase" evidence="1">
    <location>
        <begin position="6"/>
        <end position="75"/>
    </location>
</feature>
<dbReference type="InterPro" id="IPR046748">
    <property type="entry name" value="HipA_2"/>
</dbReference>
<gene>
    <name evidence="2" type="ORF">H1S06_03990</name>
</gene>